<dbReference type="PANTHER" id="PTHR33420">
    <property type="entry name" value="FIMBRIAL SUBUNIT ELFA-RELATED"/>
    <property type="match status" value="1"/>
</dbReference>
<dbReference type="EMBL" id="JAWLOF010000001">
    <property type="protein sequence ID" value="MDV7021134.1"/>
    <property type="molecule type" value="Genomic_DNA"/>
</dbReference>
<dbReference type="Pfam" id="PF00419">
    <property type="entry name" value="Fimbrial"/>
    <property type="match status" value="1"/>
</dbReference>
<sequence length="172" mass="18254">MKKSYFLSAILCFAVHNAFAGDIVPISVTGRIVAGPCEVASDSINKTVDLNNGKKLTPNMLNTAGETTDWVPFDINLINCPDTTKKALMTLSGTADDTYPDDMYKNSGANAATNIAIQLQTSTGEQAGNGKVLSGDILNKAYSYHMKARVYSKGVATAGKIASVVTVSFTYQ</sequence>
<dbReference type="InterPro" id="IPR008966">
    <property type="entry name" value="Adhesion_dom_sf"/>
</dbReference>
<dbReference type="SUPFAM" id="SSF49401">
    <property type="entry name" value="Bacterial adhesins"/>
    <property type="match status" value="1"/>
</dbReference>
<keyword evidence="4" id="KW-1185">Reference proteome</keyword>
<gene>
    <name evidence="3" type="ORF">R4P48_00355</name>
</gene>
<keyword evidence="1" id="KW-0732">Signal</keyword>
<dbReference type="RefSeq" id="WP_317677375.1">
    <property type="nucleotide sequence ID" value="NZ_JAWLOF010000001.1"/>
</dbReference>
<feature type="domain" description="Fimbrial-type adhesion" evidence="2">
    <location>
        <begin position="26"/>
        <end position="172"/>
    </location>
</feature>
<evidence type="ECO:0000313" key="4">
    <source>
        <dbReference type="Proteomes" id="UP001187066"/>
    </source>
</evidence>
<name>A0ABU4DW90_9ENTR</name>
<accession>A0ABU4DW90</accession>
<feature type="chain" id="PRO_5045372000" evidence="1">
    <location>
        <begin position="21"/>
        <end position="172"/>
    </location>
</feature>
<dbReference type="InterPro" id="IPR000259">
    <property type="entry name" value="Adhesion_dom_fimbrial"/>
</dbReference>
<evidence type="ECO:0000256" key="1">
    <source>
        <dbReference type="SAM" id="SignalP"/>
    </source>
</evidence>
<proteinExistence type="predicted"/>
<dbReference type="InterPro" id="IPR050263">
    <property type="entry name" value="Bact_Fimbrial_Adh_Pro"/>
</dbReference>
<evidence type="ECO:0000259" key="2">
    <source>
        <dbReference type="Pfam" id="PF00419"/>
    </source>
</evidence>
<dbReference type="PANTHER" id="PTHR33420:SF27">
    <property type="entry name" value="PROTEIN FIMG"/>
    <property type="match status" value="1"/>
</dbReference>
<evidence type="ECO:0000313" key="3">
    <source>
        <dbReference type="EMBL" id="MDV7021134.1"/>
    </source>
</evidence>
<dbReference type="Proteomes" id="UP001187066">
    <property type="component" value="Unassembled WGS sequence"/>
</dbReference>
<dbReference type="InterPro" id="IPR036937">
    <property type="entry name" value="Adhesion_dom_fimbrial_sf"/>
</dbReference>
<feature type="signal peptide" evidence="1">
    <location>
        <begin position="1"/>
        <end position="20"/>
    </location>
</feature>
<protein>
    <submittedName>
        <fullName evidence="3">Fimbrial protein</fullName>
    </submittedName>
</protein>
<organism evidence="3 4">
    <name type="scientific">Atlantibacter subterraneus</name>
    <dbReference type="NCBI Taxonomy" id="255519"/>
    <lineage>
        <taxon>Bacteria</taxon>
        <taxon>Pseudomonadati</taxon>
        <taxon>Pseudomonadota</taxon>
        <taxon>Gammaproteobacteria</taxon>
        <taxon>Enterobacterales</taxon>
        <taxon>Enterobacteriaceae</taxon>
        <taxon>Atlantibacter</taxon>
    </lineage>
</organism>
<dbReference type="Gene3D" id="2.60.40.1090">
    <property type="entry name" value="Fimbrial-type adhesion domain"/>
    <property type="match status" value="1"/>
</dbReference>
<comment type="caution">
    <text evidence="3">The sequence shown here is derived from an EMBL/GenBank/DDBJ whole genome shotgun (WGS) entry which is preliminary data.</text>
</comment>
<reference evidence="3 4" key="1">
    <citation type="submission" date="2023-10" db="EMBL/GenBank/DDBJ databases">
        <authorList>
            <person name="Dale J."/>
        </authorList>
    </citation>
    <scope>NUCLEOTIDE SEQUENCE [LARGE SCALE GENOMIC DNA]</scope>
    <source>
        <strain evidence="3 4">2023EL-00970</strain>
    </source>
</reference>